<dbReference type="Proteomes" id="UP001415857">
    <property type="component" value="Unassembled WGS sequence"/>
</dbReference>
<dbReference type="Gene3D" id="3.30.559.10">
    <property type="entry name" value="Chloramphenicol acetyltransferase-like domain"/>
    <property type="match status" value="2"/>
</dbReference>
<dbReference type="InterPro" id="IPR023213">
    <property type="entry name" value="CAT-like_dom_sf"/>
</dbReference>
<keyword evidence="5" id="KW-1185">Reference proteome</keyword>
<dbReference type="EMBL" id="JBBPBK010000014">
    <property type="protein sequence ID" value="KAK9270261.1"/>
    <property type="molecule type" value="Genomic_DNA"/>
</dbReference>
<reference evidence="4 5" key="1">
    <citation type="journal article" date="2024" name="Plant J.">
        <title>Genome sequences and population genomics reveal climatic adaptation and genomic divergence between two closely related sweetgum species.</title>
        <authorList>
            <person name="Xu W.Q."/>
            <person name="Ren C.Q."/>
            <person name="Zhang X.Y."/>
            <person name="Comes H.P."/>
            <person name="Liu X.H."/>
            <person name="Li Y.G."/>
            <person name="Kettle C.J."/>
            <person name="Jalonen R."/>
            <person name="Gaisberger H."/>
            <person name="Ma Y.Z."/>
            <person name="Qiu Y.X."/>
        </authorList>
    </citation>
    <scope>NUCLEOTIDE SEQUENCE [LARGE SCALE GENOMIC DNA]</scope>
    <source>
        <strain evidence="4">Hangzhou</strain>
    </source>
</reference>
<gene>
    <name evidence="4" type="ORF">L1049_025838</name>
</gene>
<comment type="caution">
    <text evidence="4">The sequence shown here is derived from an EMBL/GenBank/DDBJ whole genome shotgun (WGS) entry which is preliminary data.</text>
</comment>
<dbReference type="InterPro" id="IPR050898">
    <property type="entry name" value="Plant_acyltransferase"/>
</dbReference>
<organism evidence="4 5">
    <name type="scientific">Liquidambar formosana</name>
    <name type="common">Formosan gum</name>
    <dbReference type="NCBI Taxonomy" id="63359"/>
    <lineage>
        <taxon>Eukaryota</taxon>
        <taxon>Viridiplantae</taxon>
        <taxon>Streptophyta</taxon>
        <taxon>Embryophyta</taxon>
        <taxon>Tracheophyta</taxon>
        <taxon>Spermatophyta</taxon>
        <taxon>Magnoliopsida</taxon>
        <taxon>eudicotyledons</taxon>
        <taxon>Gunneridae</taxon>
        <taxon>Pentapetalae</taxon>
        <taxon>Saxifragales</taxon>
        <taxon>Altingiaceae</taxon>
        <taxon>Liquidambar</taxon>
    </lineage>
</organism>
<evidence type="ECO:0000313" key="4">
    <source>
        <dbReference type="EMBL" id="KAK9270261.1"/>
    </source>
</evidence>
<accession>A0AAP0NDU3</accession>
<dbReference type="PANTHER" id="PTHR31147:SF66">
    <property type="entry name" value="OS05G0315700 PROTEIN"/>
    <property type="match status" value="1"/>
</dbReference>
<evidence type="ECO:0000256" key="3">
    <source>
        <dbReference type="SAM" id="MobiDB-lite"/>
    </source>
</evidence>
<protein>
    <submittedName>
        <fullName evidence="4">Uncharacterized protein</fullName>
    </submittedName>
</protein>
<feature type="compositionally biased region" description="Basic and acidic residues" evidence="3">
    <location>
        <begin position="24"/>
        <end position="33"/>
    </location>
</feature>
<dbReference type="Pfam" id="PF02458">
    <property type="entry name" value="Transferase"/>
    <property type="match status" value="1"/>
</dbReference>
<dbReference type="GO" id="GO:0016740">
    <property type="term" value="F:transferase activity"/>
    <property type="evidence" value="ECO:0007669"/>
    <property type="project" value="UniProtKB-KW"/>
</dbReference>
<sequence>MASPSPLAFTVRRHDPEMVVPEKPTPREQKQLSDIDDQEGTRYQLPVMMFYEGNPSMKGKDPAKVIREALAKALVFYYPLAGRLVEGPNRKLIVECTGEGVLFVEAEADITLKQLGDAILPPCPCSEELLHDVPGSEGILGCPLVLIQVTRLTCGGFILAIRLNHTMADAFGLVQFLTAIGEIARGAWAPSVPPLWERELLTARSPPRITCPHHEYEEAVDEKCPPTLIMGQNNMIQQSFFFGPKEVKTLREQLPPQLRTCSTKFELITACVWKCRTTALELHPDEIIRLSCANNVRGKDGFRVPIGYYGNAFAFPAVLSKAEMLCRNPLGYAVELVREAKAQLSEEYMRSLMDFMVLKGRPMYNTGWNHIVTDNSRIGYEKVDFGWGKLQLGAPTAASHLISYFSRFTNTKGEEGIVVPMCLPLPVMGRFQQELEKMTR</sequence>
<dbReference type="AlphaFoldDB" id="A0AAP0NDU3"/>
<keyword evidence="2" id="KW-0808">Transferase</keyword>
<evidence type="ECO:0000313" key="5">
    <source>
        <dbReference type="Proteomes" id="UP001415857"/>
    </source>
</evidence>
<comment type="similarity">
    <text evidence="1">Belongs to the plant acyltransferase family.</text>
</comment>
<feature type="region of interest" description="Disordered" evidence="3">
    <location>
        <begin position="1"/>
        <end position="34"/>
    </location>
</feature>
<name>A0AAP0NDU3_LIQFO</name>
<dbReference type="PANTHER" id="PTHR31147">
    <property type="entry name" value="ACYL TRANSFERASE 4"/>
    <property type="match status" value="1"/>
</dbReference>
<evidence type="ECO:0000256" key="2">
    <source>
        <dbReference type="ARBA" id="ARBA00022679"/>
    </source>
</evidence>
<evidence type="ECO:0000256" key="1">
    <source>
        <dbReference type="ARBA" id="ARBA00009861"/>
    </source>
</evidence>
<proteinExistence type="inferred from homology"/>